<reference evidence="1" key="1">
    <citation type="journal article" date="2014" name="Int. J. Syst. Evol. Microbiol.">
        <title>Complete genome sequence of Corynebacterium casei LMG S-19264T (=DSM 44701T), isolated from a smear-ripened cheese.</title>
        <authorList>
            <consortium name="US DOE Joint Genome Institute (JGI-PGF)"/>
            <person name="Walter F."/>
            <person name="Albersmeier A."/>
            <person name="Kalinowski J."/>
            <person name="Ruckert C."/>
        </authorList>
    </citation>
    <scope>NUCLEOTIDE SEQUENCE</scope>
    <source>
        <strain evidence="1">CCM 7905</strain>
    </source>
</reference>
<protein>
    <recommendedName>
        <fullName evidence="3">YbjN domain-containing protein</fullName>
    </recommendedName>
</protein>
<dbReference type="InterPro" id="IPR019660">
    <property type="entry name" value="Put_sensory_transdc_reg_YbjN"/>
</dbReference>
<evidence type="ECO:0008006" key="3">
    <source>
        <dbReference type="Google" id="ProtNLM"/>
    </source>
</evidence>
<dbReference type="EMBL" id="BMCU01000002">
    <property type="protein sequence ID" value="GGG02996.1"/>
    <property type="molecule type" value="Genomic_DNA"/>
</dbReference>
<proteinExistence type="predicted"/>
<gene>
    <name evidence="1" type="ORF">GCM10007304_16300</name>
</gene>
<name>A0A917FUP0_9NOCA</name>
<accession>A0A917FUP0</accession>
<evidence type="ECO:0000313" key="2">
    <source>
        <dbReference type="Proteomes" id="UP000654257"/>
    </source>
</evidence>
<evidence type="ECO:0000313" key="1">
    <source>
        <dbReference type="EMBL" id="GGG02996.1"/>
    </source>
</evidence>
<organism evidence="1 2">
    <name type="scientific">Rhodococcoides trifolii</name>
    <dbReference type="NCBI Taxonomy" id="908250"/>
    <lineage>
        <taxon>Bacteria</taxon>
        <taxon>Bacillati</taxon>
        <taxon>Actinomycetota</taxon>
        <taxon>Actinomycetes</taxon>
        <taxon>Mycobacteriales</taxon>
        <taxon>Nocardiaceae</taxon>
        <taxon>Rhodococcoides</taxon>
    </lineage>
</organism>
<comment type="caution">
    <text evidence="1">The sequence shown here is derived from an EMBL/GenBank/DDBJ whole genome shotgun (WGS) entry which is preliminary data.</text>
</comment>
<keyword evidence="2" id="KW-1185">Reference proteome</keyword>
<reference evidence="1" key="2">
    <citation type="submission" date="2020-09" db="EMBL/GenBank/DDBJ databases">
        <authorList>
            <person name="Sun Q."/>
            <person name="Sedlacek I."/>
        </authorList>
    </citation>
    <scope>NUCLEOTIDE SEQUENCE</scope>
    <source>
        <strain evidence="1">CCM 7905</strain>
    </source>
</reference>
<dbReference type="Pfam" id="PF10722">
    <property type="entry name" value="YbjN"/>
    <property type="match status" value="1"/>
</dbReference>
<sequence>MSEDEAVAALQDRARLALTNFADVTVNEDGSLGFGYAGALCSLRALALSPGLEVLSLTAVLAWDRPIKPALHKKVAERNAESQFGSIAITSTGKLGDIVMRYAFPATGLDDEPLMTMLVLVLSGVEKAREGLRPL</sequence>
<dbReference type="RefSeq" id="WP_188544321.1">
    <property type="nucleotide sequence ID" value="NZ_BMCU01000002.1"/>
</dbReference>
<dbReference type="AlphaFoldDB" id="A0A917FUP0"/>
<dbReference type="Proteomes" id="UP000654257">
    <property type="component" value="Unassembled WGS sequence"/>
</dbReference>